<feature type="domain" description="Rhodanese" evidence="1">
    <location>
        <begin position="39"/>
        <end position="129"/>
    </location>
</feature>
<dbReference type="SMART" id="SM00450">
    <property type="entry name" value="RHOD"/>
    <property type="match status" value="1"/>
</dbReference>
<dbReference type="InterPro" id="IPR001307">
    <property type="entry name" value="Thiosulphate_STrfase_CS"/>
</dbReference>
<keyword evidence="3" id="KW-1185">Reference proteome</keyword>
<organism evidence="2 3">
    <name type="scientific">Aeromonas jandaei</name>
    <dbReference type="NCBI Taxonomy" id="650"/>
    <lineage>
        <taxon>Bacteria</taxon>
        <taxon>Pseudomonadati</taxon>
        <taxon>Pseudomonadota</taxon>
        <taxon>Gammaproteobacteria</taxon>
        <taxon>Aeromonadales</taxon>
        <taxon>Aeromonadaceae</taxon>
        <taxon>Aeromonas</taxon>
    </lineage>
</organism>
<evidence type="ECO:0000313" key="2">
    <source>
        <dbReference type="EMBL" id="QQB18497.1"/>
    </source>
</evidence>
<accession>A0A7T4A752</accession>
<dbReference type="PROSITE" id="PS00380">
    <property type="entry name" value="RHODANESE_1"/>
    <property type="match status" value="1"/>
</dbReference>
<dbReference type="SUPFAM" id="SSF52821">
    <property type="entry name" value="Rhodanese/Cell cycle control phosphatase"/>
    <property type="match status" value="1"/>
</dbReference>
<dbReference type="Pfam" id="PF00581">
    <property type="entry name" value="Rhodanese"/>
    <property type="match status" value="1"/>
</dbReference>
<dbReference type="PANTHER" id="PTHR43031">
    <property type="entry name" value="FAD-DEPENDENT OXIDOREDUCTASE"/>
    <property type="match status" value="1"/>
</dbReference>
<sequence>MSHVRSTGLLSPEQAALFFEAQLACRTDAADLAADLMAATAGIVVIDTRSPAHYAAGHIPGAISLPHREMVPERVAGLDRDAIYVCYCDGIGCNGSTQGAYKLARLGFRVKELIGGLHWWQQDGFAVALGDEPGQLANEEVRCGC</sequence>
<dbReference type="InterPro" id="IPR050229">
    <property type="entry name" value="GlpE_sulfurtransferase"/>
</dbReference>
<dbReference type="RefSeq" id="WP_042033263.1">
    <property type="nucleotide sequence ID" value="NZ_CAWMFX010000056.1"/>
</dbReference>
<dbReference type="PROSITE" id="PS50206">
    <property type="entry name" value="RHODANESE_3"/>
    <property type="match status" value="1"/>
</dbReference>
<dbReference type="Gene3D" id="3.40.250.10">
    <property type="entry name" value="Rhodanese-like domain"/>
    <property type="match status" value="1"/>
</dbReference>
<reference evidence="2 3" key="1">
    <citation type="submission" date="2020-12" db="EMBL/GenBank/DDBJ databases">
        <title>FDA dAtabase for Regulatory Grade micrObial Sequences (FDA-ARGOS): Supporting development and validation of Infectious Disease Dx tests.</title>
        <authorList>
            <person name="Sproer C."/>
            <person name="Gronow S."/>
            <person name="Severitt S."/>
            <person name="Schroder I."/>
            <person name="Tallon L."/>
            <person name="Sadzewicz L."/>
            <person name="Zhao X."/>
            <person name="Boylan J."/>
            <person name="Ott S."/>
            <person name="Bowen H."/>
            <person name="Vavikolanu K."/>
            <person name="Mehta A."/>
            <person name="Aluvathingal J."/>
            <person name="Nadendla S."/>
            <person name="Lowell S."/>
            <person name="Myers T."/>
            <person name="Yan Y."/>
            <person name="Sichtig H."/>
        </authorList>
    </citation>
    <scope>NUCLEOTIDE SEQUENCE [LARGE SCALE GENOMIC DNA]</scope>
    <source>
        <strain evidence="2 3">FDAARGOS_986</strain>
    </source>
</reference>
<dbReference type="Proteomes" id="UP000595481">
    <property type="component" value="Chromosome"/>
</dbReference>
<gene>
    <name evidence="2" type="ORF">I6H43_12990</name>
</gene>
<name>A0A7T4A752_AERJA</name>
<dbReference type="EMBL" id="CP066092">
    <property type="protein sequence ID" value="QQB18497.1"/>
    <property type="molecule type" value="Genomic_DNA"/>
</dbReference>
<dbReference type="InterPro" id="IPR036873">
    <property type="entry name" value="Rhodanese-like_dom_sf"/>
</dbReference>
<dbReference type="InterPro" id="IPR001763">
    <property type="entry name" value="Rhodanese-like_dom"/>
</dbReference>
<dbReference type="PANTHER" id="PTHR43031:SF1">
    <property type="entry name" value="PYRIDINE NUCLEOTIDE-DISULPHIDE OXIDOREDUCTASE"/>
    <property type="match status" value="1"/>
</dbReference>
<evidence type="ECO:0000313" key="3">
    <source>
        <dbReference type="Proteomes" id="UP000595481"/>
    </source>
</evidence>
<evidence type="ECO:0000259" key="1">
    <source>
        <dbReference type="PROSITE" id="PS50206"/>
    </source>
</evidence>
<dbReference type="GeneID" id="69552208"/>
<proteinExistence type="predicted"/>
<protein>
    <submittedName>
        <fullName evidence="2">Rhodanese</fullName>
    </submittedName>
</protein>